<evidence type="ECO:0000313" key="5">
    <source>
        <dbReference type="EMBL" id="SIQ49351.1"/>
    </source>
</evidence>
<dbReference type="Proteomes" id="UP000186235">
    <property type="component" value="Unassembled WGS sequence"/>
</dbReference>
<dbReference type="GeneID" id="95684552"/>
<evidence type="ECO:0000256" key="1">
    <source>
        <dbReference type="ARBA" id="ARBA00008520"/>
    </source>
</evidence>
<gene>
    <name evidence="5" type="ORF">SAMN05518682_2729</name>
</gene>
<keyword evidence="2" id="KW-0813">Transport</keyword>
<keyword evidence="3 4" id="KW-0732">Signal</keyword>
<evidence type="ECO:0000256" key="2">
    <source>
        <dbReference type="ARBA" id="ARBA00022448"/>
    </source>
</evidence>
<dbReference type="PANTHER" id="PTHR30061">
    <property type="entry name" value="MALTOSE-BINDING PERIPLASMIC PROTEIN"/>
    <property type="match status" value="1"/>
</dbReference>
<dbReference type="Gene3D" id="3.40.190.10">
    <property type="entry name" value="Periplasmic binding protein-like II"/>
    <property type="match status" value="2"/>
</dbReference>
<comment type="similarity">
    <text evidence="1">Belongs to the bacterial solute-binding protein 1 family.</text>
</comment>
<dbReference type="EMBL" id="FTMI01000004">
    <property type="protein sequence ID" value="SIQ49351.1"/>
    <property type="molecule type" value="Genomic_DNA"/>
</dbReference>
<dbReference type="Pfam" id="PF01547">
    <property type="entry name" value="SBP_bac_1"/>
    <property type="match status" value="1"/>
</dbReference>
<protein>
    <submittedName>
        <fullName evidence="5">Carbohydrate ABC transporter substrate-binding protein, CUT1 family</fullName>
    </submittedName>
</protein>
<feature type="chain" id="PRO_5012003507" evidence="4">
    <location>
        <begin position="21"/>
        <end position="436"/>
    </location>
</feature>
<dbReference type="GO" id="GO:0055052">
    <property type="term" value="C:ATP-binding cassette (ABC) transporter complex, substrate-binding subunit-containing"/>
    <property type="evidence" value="ECO:0007669"/>
    <property type="project" value="TreeGrafter"/>
</dbReference>
<evidence type="ECO:0000256" key="3">
    <source>
        <dbReference type="ARBA" id="ARBA00022729"/>
    </source>
</evidence>
<dbReference type="GO" id="GO:0042956">
    <property type="term" value="P:maltodextrin transmembrane transport"/>
    <property type="evidence" value="ECO:0007669"/>
    <property type="project" value="TreeGrafter"/>
</dbReference>
<dbReference type="GO" id="GO:1901982">
    <property type="term" value="F:maltose binding"/>
    <property type="evidence" value="ECO:0007669"/>
    <property type="project" value="TreeGrafter"/>
</dbReference>
<dbReference type="SUPFAM" id="SSF53850">
    <property type="entry name" value="Periplasmic binding protein-like II"/>
    <property type="match status" value="1"/>
</dbReference>
<keyword evidence="6" id="KW-1185">Reference proteome</keyword>
<sequence length="436" mass="45880">MKRNRLVAASVASTITLALALTACSTGGGSDDNGSGDGESASGDIRVWLNGSDTPDAARDYLKTTFEEENPGSTLTIEEQSWTGLVDKLTTSLSGSDSPDIVEVGNTQSPAFTSAGYFREITEDEFQSLGGDDLLGGFVEAGDWEGKHYALPYYAGSRAVFYTPQVTGSTPVPTTLDEYVATAKSLKTDTVSGVYWPGQDWYNALPFVWENGGFIAEQNDDGEWEAGFSSEGGLAGLAQVQDLMTNASLAPKDGQETDLQVPFCEGKVAFVSAPTWIAGTIKTSATPEDPKTTPGCLETYGSDLAAFPLPGKTAGEPAAVFAGGSNIAVAAKSNNPDLAYKAFEIMMSDEYQTILAQANMIPAKKSLANQVPQDNPIAQAGVEAAQNARLTPASPKWADVEAQNVLQSAFTKIANGDDVQTVAEELDAKIESILNS</sequence>
<reference evidence="6" key="1">
    <citation type="submission" date="2017-01" db="EMBL/GenBank/DDBJ databases">
        <authorList>
            <person name="Varghese N."/>
            <person name="Submissions S."/>
        </authorList>
    </citation>
    <scope>NUCLEOTIDE SEQUENCE [LARGE SCALE GENOMIC DNA]</scope>
    <source>
        <strain evidence="6">3bp</strain>
    </source>
</reference>
<dbReference type="RefSeq" id="WP_076405296.1">
    <property type="nucleotide sequence ID" value="NZ_FTMI01000004.1"/>
</dbReference>
<name>A0A1N6T7N0_9MICO</name>
<evidence type="ECO:0000313" key="6">
    <source>
        <dbReference type="Proteomes" id="UP000186235"/>
    </source>
</evidence>
<dbReference type="PROSITE" id="PS51257">
    <property type="entry name" value="PROKAR_LIPOPROTEIN"/>
    <property type="match status" value="1"/>
</dbReference>
<dbReference type="AlphaFoldDB" id="A0A1N6T7N0"/>
<accession>A0A1N6T7N0</accession>
<evidence type="ECO:0000256" key="4">
    <source>
        <dbReference type="SAM" id="SignalP"/>
    </source>
</evidence>
<organism evidence="5 6">
    <name type="scientific">Cellulosimicrobium aquatile</name>
    <dbReference type="NCBI Taxonomy" id="1612203"/>
    <lineage>
        <taxon>Bacteria</taxon>
        <taxon>Bacillati</taxon>
        <taxon>Actinomycetota</taxon>
        <taxon>Actinomycetes</taxon>
        <taxon>Micrococcales</taxon>
        <taxon>Promicromonosporaceae</taxon>
        <taxon>Cellulosimicrobium</taxon>
    </lineage>
</organism>
<feature type="signal peptide" evidence="4">
    <location>
        <begin position="1"/>
        <end position="20"/>
    </location>
</feature>
<dbReference type="PANTHER" id="PTHR30061:SF50">
    <property type="entry name" value="MALTOSE_MALTODEXTRIN-BINDING PERIPLASMIC PROTEIN"/>
    <property type="match status" value="1"/>
</dbReference>
<dbReference type="GO" id="GO:0015768">
    <property type="term" value="P:maltose transport"/>
    <property type="evidence" value="ECO:0007669"/>
    <property type="project" value="TreeGrafter"/>
</dbReference>
<proteinExistence type="inferred from homology"/>
<dbReference type="InterPro" id="IPR006059">
    <property type="entry name" value="SBP"/>
</dbReference>